<dbReference type="OrthoDB" id="411615at2759"/>
<dbReference type="InterPro" id="IPR043502">
    <property type="entry name" value="DNA/RNA_pol_sf"/>
</dbReference>
<dbReference type="PANTHER" id="PTHR47481:SF22">
    <property type="entry name" value="RETROTRANSPOSON GAG DOMAIN-CONTAINING PROTEIN"/>
    <property type="match status" value="1"/>
</dbReference>
<accession>A0A8T3C118</accession>
<dbReference type="Pfam" id="PF14223">
    <property type="entry name" value="Retrotran_gag_2"/>
    <property type="match status" value="1"/>
</dbReference>
<comment type="caution">
    <text evidence="3">The sequence shown here is derived from an EMBL/GenBank/DDBJ whole genome shotgun (WGS) entry which is preliminary data.</text>
</comment>
<feature type="region of interest" description="Disordered" evidence="1">
    <location>
        <begin position="244"/>
        <end position="282"/>
    </location>
</feature>
<dbReference type="InterPro" id="IPR013103">
    <property type="entry name" value="RVT_2"/>
</dbReference>
<sequence>METPSQSSTSSQTLAVVKKADVAIPSQLKFLMTNVKSVLNIQLTADSYPLWKSQILKLFTANGFDGYLDGSTPKPTKFLSTDPKIVPNLEYYTWLLVDQNLAAVLYSTISTTFLPYVLNLDSCLEIWQTIERRLQSTNCSRILQLKNELHHISMKDKSMMQYLSEIKSKIDAIGSSSSPLPSEDIILHTLNGLPSAYQAFKTVIRINLNPISLDDFYSLLCSEELNLAVEAVRDISITTPSSEPVQAFTTQRGRARGRNYRGRSSSWPYRGRSSSGRGASSSQPFVECQICGESGHSAFKCWYRADFSLPPPIPAYSADSSQQSSDWLLDTGATSHLTLDPAQVYNPKPYAGHQQVMIGNGDLLPITHTVKHSVWRKAMSDEFDALQQQATWILVPPHPTQNVLGSKWIYKTKLKIDGTIARYKARLVSQGCSQQYGLVYLQTFSPVAKLPTIRILLSVATNFKWDIIQLDVSNAFLLGHLKDNVYMSQPSGFKDSLHPDYVCLLKKSIYGLKQSPRQWFETFSTYLLTYGFKHSTADPSLLIYNKQSAVLYILVYVDDILLTSNDTTVINHLLNGLSHKFRMKNLGRISYFLGM</sequence>
<protein>
    <recommendedName>
        <fullName evidence="2">Reverse transcriptase Ty1/copia-type domain-containing protein</fullName>
    </recommendedName>
</protein>
<name>A0A8T3C118_DENNO</name>
<dbReference type="Proteomes" id="UP000829196">
    <property type="component" value="Unassembled WGS sequence"/>
</dbReference>
<dbReference type="Pfam" id="PF07727">
    <property type="entry name" value="RVT_2"/>
    <property type="match status" value="1"/>
</dbReference>
<organism evidence="3 4">
    <name type="scientific">Dendrobium nobile</name>
    <name type="common">Orchid</name>
    <dbReference type="NCBI Taxonomy" id="94219"/>
    <lineage>
        <taxon>Eukaryota</taxon>
        <taxon>Viridiplantae</taxon>
        <taxon>Streptophyta</taxon>
        <taxon>Embryophyta</taxon>
        <taxon>Tracheophyta</taxon>
        <taxon>Spermatophyta</taxon>
        <taxon>Magnoliopsida</taxon>
        <taxon>Liliopsida</taxon>
        <taxon>Asparagales</taxon>
        <taxon>Orchidaceae</taxon>
        <taxon>Epidendroideae</taxon>
        <taxon>Malaxideae</taxon>
        <taxon>Dendrobiinae</taxon>
        <taxon>Dendrobium</taxon>
    </lineage>
</organism>
<keyword evidence="4" id="KW-1185">Reference proteome</keyword>
<feature type="domain" description="Reverse transcriptase Ty1/copia-type" evidence="2">
    <location>
        <begin position="391"/>
        <end position="595"/>
    </location>
</feature>
<evidence type="ECO:0000313" key="3">
    <source>
        <dbReference type="EMBL" id="KAI0525179.1"/>
    </source>
</evidence>
<dbReference type="EMBL" id="JAGYWB010000004">
    <property type="protein sequence ID" value="KAI0525179.1"/>
    <property type="molecule type" value="Genomic_DNA"/>
</dbReference>
<evidence type="ECO:0000256" key="1">
    <source>
        <dbReference type="SAM" id="MobiDB-lite"/>
    </source>
</evidence>
<gene>
    <name evidence="3" type="ORF">KFK09_004571</name>
</gene>
<dbReference type="PANTHER" id="PTHR47481">
    <property type="match status" value="1"/>
</dbReference>
<reference evidence="3" key="1">
    <citation type="journal article" date="2022" name="Front. Genet.">
        <title>Chromosome-Scale Assembly of the Dendrobium nobile Genome Provides Insights Into the Molecular Mechanism of the Biosynthesis of the Medicinal Active Ingredient of Dendrobium.</title>
        <authorList>
            <person name="Xu Q."/>
            <person name="Niu S.-C."/>
            <person name="Li K.-L."/>
            <person name="Zheng P.-J."/>
            <person name="Zhang X.-J."/>
            <person name="Jia Y."/>
            <person name="Liu Y."/>
            <person name="Niu Y.-X."/>
            <person name="Yu L.-H."/>
            <person name="Chen D.-F."/>
            <person name="Zhang G.-Q."/>
        </authorList>
    </citation>
    <scope>NUCLEOTIDE SEQUENCE</scope>
    <source>
        <tissue evidence="3">Leaf</tissue>
    </source>
</reference>
<evidence type="ECO:0000259" key="2">
    <source>
        <dbReference type="Pfam" id="PF07727"/>
    </source>
</evidence>
<proteinExistence type="predicted"/>
<feature type="compositionally biased region" description="Low complexity" evidence="1">
    <location>
        <begin position="262"/>
        <end position="282"/>
    </location>
</feature>
<evidence type="ECO:0000313" key="4">
    <source>
        <dbReference type="Proteomes" id="UP000829196"/>
    </source>
</evidence>
<dbReference type="AlphaFoldDB" id="A0A8T3C118"/>
<dbReference type="SUPFAM" id="SSF56672">
    <property type="entry name" value="DNA/RNA polymerases"/>
    <property type="match status" value="1"/>
</dbReference>